<proteinExistence type="inferred from homology"/>
<comment type="similarity">
    <text evidence="1 5">Belongs to the bacterial ribosomal protein bL28 family.</text>
</comment>
<reference evidence="6 7" key="1">
    <citation type="submission" date="2017-09" db="EMBL/GenBank/DDBJ databases">
        <title>Depth-based differentiation of microbial function through sediment-hosted aquifers and enrichment of novel symbionts in the deep terrestrial subsurface.</title>
        <authorList>
            <person name="Probst A.J."/>
            <person name="Ladd B."/>
            <person name="Jarett J.K."/>
            <person name="Geller-Mcgrath D.E."/>
            <person name="Sieber C.M."/>
            <person name="Emerson J.B."/>
            <person name="Anantharaman K."/>
            <person name="Thomas B.C."/>
            <person name="Malmstrom R."/>
            <person name="Stieglmeier M."/>
            <person name="Klingl A."/>
            <person name="Woyke T."/>
            <person name="Ryan C.M."/>
            <person name="Banfield J.F."/>
        </authorList>
    </citation>
    <scope>NUCLEOTIDE SEQUENCE [LARGE SCALE GENOMIC DNA]</scope>
    <source>
        <strain evidence="6">CG11_big_fil_rev_8_21_14_0_20_36_20</strain>
    </source>
</reference>
<evidence type="ECO:0000313" key="6">
    <source>
        <dbReference type="EMBL" id="PIR07045.1"/>
    </source>
</evidence>
<dbReference type="PANTHER" id="PTHR39080">
    <property type="entry name" value="50S RIBOSOMAL PROTEIN L28"/>
    <property type="match status" value="1"/>
</dbReference>
<evidence type="ECO:0000256" key="5">
    <source>
        <dbReference type="HAMAP-Rule" id="MF_00373"/>
    </source>
</evidence>
<sequence length="62" mass="7004">MARICDLCRRGAITGNQRSHSKVASKRMMSINLQTKKLNGKKILVCTSCIKTINKLKKNRTI</sequence>
<dbReference type="AlphaFoldDB" id="A0A2H0NFW0"/>
<dbReference type="GO" id="GO:0003735">
    <property type="term" value="F:structural constituent of ribosome"/>
    <property type="evidence" value="ECO:0007669"/>
    <property type="project" value="InterPro"/>
</dbReference>
<dbReference type="InterPro" id="IPR050096">
    <property type="entry name" value="Bacterial_rp_bL28"/>
</dbReference>
<dbReference type="InterPro" id="IPR001383">
    <property type="entry name" value="Ribosomal_bL28_bact-type"/>
</dbReference>
<dbReference type="Proteomes" id="UP000230564">
    <property type="component" value="Unassembled WGS sequence"/>
</dbReference>
<name>A0A2H0NFW0_9BACT</name>
<dbReference type="InterPro" id="IPR034704">
    <property type="entry name" value="Ribosomal_bL28/bL31-like_sf"/>
</dbReference>
<dbReference type="GO" id="GO:1990904">
    <property type="term" value="C:ribonucleoprotein complex"/>
    <property type="evidence" value="ECO:0007669"/>
    <property type="project" value="UniProtKB-KW"/>
</dbReference>
<evidence type="ECO:0000256" key="4">
    <source>
        <dbReference type="ARBA" id="ARBA00035174"/>
    </source>
</evidence>
<dbReference type="SUPFAM" id="SSF143800">
    <property type="entry name" value="L28p-like"/>
    <property type="match status" value="1"/>
</dbReference>
<dbReference type="EMBL" id="PCWQ01000007">
    <property type="protein sequence ID" value="PIR07045.1"/>
    <property type="molecule type" value="Genomic_DNA"/>
</dbReference>
<dbReference type="HAMAP" id="MF_00373">
    <property type="entry name" value="Ribosomal_bL28"/>
    <property type="match status" value="1"/>
</dbReference>
<dbReference type="InterPro" id="IPR037147">
    <property type="entry name" value="Ribosomal_bL28_sf"/>
</dbReference>
<dbReference type="PANTHER" id="PTHR39080:SF1">
    <property type="entry name" value="LARGE RIBOSOMAL SUBUNIT PROTEIN BL28A"/>
    <property type="match status" value="1"/>
</dbReference>
<accession>A0A2H0NFW0</accession>
<dbReference type="Gene3D" id="2.30.170.40">
    <property type="entry name" value="Ribosomal protein L28/L24"/>
    <property type="match status" value="1"/>
</dbReference>
<comment type="caution">
    <text evidence="6">The sequence shown here is derived from an EMBL/GenBank/DDBJ whole genome shotgun (WGS) entry which is preliminary data.</text>
</comment>
<gene>
    <name evidence="5 6" type="primary">rpmB</name>
    <name evidence="6" type="ORF">COV55_01295</name>
</gene>
<evidence type="ECO:0000256" key="1">
    <source>
        <dbReference type="ARBA" id="ARBA00008760"/>
    </source>
</evidence>
<evidence type="ECO:0000256" key="2">
    <source>
        <dbReference type="ARBA" id="ARBA00022980"/>
    </source>
</evidence>
<keyword evidence="2 5" id="KW-0689">Ribosomal protein</keyword>
<evidence type="ECO:0000256" key="3">
    <source>
        <dbReference type="ARBA" id="ARBA00023274"/>
    </source>
</evidence>
<dbReference type="GO" id="GO:0005840">
    <property type="term" value="C:ribosome"/>
    <property type="evidence" value="ECO:0007669"/>
    <property type="project" value="UniProtKB-KW"/>
</dbReference>
<dbReference type="GO" id="GO:0006412">
    <property type="term" value="P:translation"/>
    <property type="evidence" value="ECO:0007669"/>
    <property type="project" value="UniProtKB-UniRule"/>
</dbReference>
<keyword evidence="3 5" id="KW-0687">Ribonucleoprotein</keyword>
<dbReference type="NCBIfam" id="TIGR00009">
    <property type="entry name" value="L28"/>
    <property type="match status" value="1"/>
</dbReference>
<protein>
    <recommendedName>
        <fullName evidence="4 5">Large ribosomal subunit protein bL28</fullName>
    </recommendedName>
</protein>
<organism evidence="6 7">
    <name type="scientific">Candidatus Komeilibacteria bacterium CG11_big_fil_rev_8_21_14_0_20_36_20</name>
    <dbReference type="NCBI Taxonomy" id="1974477"/>
    <lineage>
        <taxon>Bacteria</taxon>
        <taxon>Candidatus Komeiliibacteriota</taxon>
    </lineage>
</organism>
<evidence type="ECO:0000313" key="7">
    <source>
        <dbReference type="Proteomes" id="UP000230564"/>
    </source>
</evidence>
<dbReference type="InterPro" id="IPR026569">
    <property type="entry name" value="Ribosomal_bL28"/>
</dbReference>
<dbReference type="Pfam" id="PF00830">
    <property type="entry name" value="Ribosomal_L28"/>
    <property type="match status" value="1"/>
</dbReference>